<sequence length="73" mass="8253">PHQQQQLQALAQQQQQMQLHVQQQQRSFGLGSDPVWSGELSWMINSPNGLPREYVCAVSTFAGTKVENSLEEE</sequence>
<evidence type="ECO:0000313" key="2">
    <source>
        <dbReference type="Proteomes" id="UP000749646"/>
    </source>
</evidence>
<keyword evidence="2" id="KW-1185">Reference proteome</keyword>
<accession>A0A9P6IGX8</accession>
<reference evidence="1" key="1">
    <citation type="journal article" date="2020" name="Fungal Divers.">
        <title>Resolving the Mortierellaceae phylogeny through synthesis of multi-gene phylogenetics and phylogenomics.</title>
        <authorList>
            <person name="Vandepol N."/>
            <person name="Liber J."/>
            <person name="Desiro A."/>
            <person name="Na H."/>
            <person name="Kennedy M."/>
            <person name="Barry K."/>
            <person name="Grigoriev I.V."/>
            <person name="Miller A.N."/>
            <person name="O'Donnell K."/>
            <person name="Stajich J.E."/>
            <person name="Bonito G."/>
        </authorList>
    </citation>
    <scope>NUCLEOTIDE SEQUENCE</scope>
    <source>
        <strain evidence="1">MES-2147</strain>
    </source>
</reference>
<proteinExistence type="predicted"/>
<evidence type="ECO:0000313" key="1">
    <source>
        <dbReference type="EMBL" id="KAF9916212.1"/>
    </source>
</evidence>
<organism evidence="1 2">
    <name type="scientific">Modicella reniformis</name>
    <dbReference type="NCBI Taxonomy" id="1440133"/>
    <lineage>
        <taxon>Eukaryota</taxon>
        <taxon>Fungi</taxon>
        <taxon>Fungi incertae sedis</taxon>
        <taxon>Mucoromycota</taxon>
        <taxon>Mortierellomycotina</taxon>
        <taxon>Mortierellomycetes</taxon>
        <taxon>Mortierellales</taxon>
        <taxon>Mortierellaceae</taxon>
        <taxon>Modicella</taxon>
    </lineage>
</organism>
<feature type="non-terminal residue" evidence="1">
    <location>
        <position position="1"/>
    </location>
</feature>
<dbReference type="Proteomes" id="UP000749646">
    <property type="component" value="Unassembled WGS sequence"/>
</dbReference>
<comment type="caution">
    <text evidence="1">The sequence shown here is derived from an EMBL/GenBank/DDBJ whole genome shotgun (WGS) entry which is preliminary data.</text>
</comment>
<dbReference type="OrthoDB" id="7690434at2759"/>
<gene>
    <name evidence="1" type="ORF">BGZ65_000393</name>
</gene>
<dbReference type="AlphaFoldDB" id="A0A9P6IGX8"/>
<dbReference type="EMBL" id="JAAAHW010012013">
    <property type="protein sequence ID" value="KAF9916212.1"/>
    <property type="molecule type" value="Genomic_DNA"/>
</dbReference>
<protein>
    <submittedName>
        <fullName evidence="1">Uncharacterized protein</fullName>
    </submittedName>
</protein>
<name>A0A9P6IGX8_9FUNG</name>